<dbReference type="Proteomes" id="UP000321393">
    <property type="component" value="Unassembled WGS sequence"/>
</dbReference>
<dbReference type="InterPro" id="IPR046796">
    <property type="entry name" value="Transposase_32_dom"/>
</dbReference>
<name>A0A5D3C7L1_CUCMM</name>
<dbReference type="Pfam" id="PF20167">
    <property type="entry name" value="Transposase_32"/>
    <property type="match status" value="1"/>
</dbReference>
<evidence type="ECO:0000259" key="2">
    <source>
        <dbReference type="Pfam" id="PF20167"/>
    </source>
</evidence>
<gene>
    <name evidence="4" type="ORF">E5676_scaffold606G001600</name>
    <name evidence="3" type="ORF">E6C27_scaffold132G00750</name>
</gene>
<dbReference type="EMBL" id="SSTD01013339">
    <property type="protein sequence ID" value="TYK07262.1"/>
    <property type="molecule type" value="Genomic_DNA"/>
</dbReference>
<dbReference type="EMBL" id="SSTE01006761">
    <property type="protein sequence ID" value="KAA0058484.1"/>
    <property type="molecule type" value="Genomic_DNA"/>
</dbReference>
<evidence type="ECO:0000313" key="4">
    <source>
        <dbReference type="EMBL" id="TYK07262.1"/>
    </source>
</evidence>
<evidence type="ECO:0000313" key="5">
    <source>
        <dbReference type="Proteomes" id="UP000321393"/>
    </source>
</evidence>
<dbReference type="OrthoDB" id="1425037at2759"/>
<comment type="caution">
    <text evidence="4">The sequence shown here is derived from an EMBL/GenBank/DDBJ whole genome shotgun (WGS) entry which is preliminary data.</text>
</comment>
<protein>
    <submittedName>
        <fullName evidence="4">Flocculation protein FLO11-like</fullName>
    </submittedName>
</protein>
<feature type="domain" description="Putative plant transposon protein" evidence="2">
    <location>
        <begin position="251"/>
        <end position="354"/>
    </location>
</feature>
<evidence type="ECO:0000256" key="1">
    <source>
        <dbReference type="SAM" id="MobiDB-lite"/>
    </source>
</evidence>
<feature type="compositionally biased region" description="Polar residues" evidence="1">
    <location>
        <begin position="88"/>
        <end position="102"/>
    </location>
</feature>
<dbReference type="Proteomes" id="UP000321947">
    <property type="component" value="Unassembled WGS sequence"/>
</dbReference>
<sequence length="461" mass="50532">MPASPSKTMATTKGKCYKGIRTRHPFKKIRRSVAATDATQHSLLKNPVRVSVETVVLDFDSSDVLHSPSWVASPRKDVPSRTTDHGKSSATPSFPASPQVSLPTDDDEASDDIDEDYVPVTKETHALEETMTSTEDLVSSPDNRTPEPQSTKAPGESSISMSPLVHVGSSSRPHRQLVRGQRVVSTKTGNRKIPSNIPFMSIDGVSFHSEEGAHKWKYVVKRCIVDEANLSDQFNFCTAIRDLICNASLLHTVSEVGPFYPRLIHELVVNLPSDFNDSSAKEFYKVHIRGICFDVSPELLNQFLGITLPTNYAILYPTLQRLAEELIERTLPIWPVDGQLPVASLTVKYAILHRSESRLPSGFMLSQQPTILTPLDAVGTAPRNIPLSMRLFQGSHIPNVAVEFENAPRGTGAAAAMHSTVGQPLVLSVPLANRLLQTVLDAVLRDLRCVASRPPASSPDR</sequence>
<proteinExistence type="predicted"/>
<dbReference type="AlphaFoldDB" id="A0A5D3C7L1"/>
<accession>A0A5D3C7L1</accession>
<feature type="region of interest" description="Disordered" evidence="1">
    <location>
        <begin position="66"/>
        <end position="175"/>
    </location>
</feature>
<feature type="compositionally biased region" description="Acidic residues" evidence="1">
    <location>
        <begin position="104"/>
        <end position="117"/>
    </location>
</feature>
<feature type="compositionally biased region" description="Basic and acidic residues" evidence="1">
    <location>
        <begin position="74"/>
        <end position="87"/>
    </location>
</feature>
<evidence type="ECO:0000313" key="6">
    <source>
        <dbReference type="Proteomes" id="UP000321947"/>
    </source>
</evidence>
<reference evidence="5 6" key="1">
    <citation type="submission" date="2019-08" db="EMBL/GenBank/DDBJ databases">
        <title>Draft genome sequences of two oriental melons (Cucumis melo L. var makuwa).</title>
        <authorList>
            <person name="Kwon S.-Y."/>
        </authorList>
    </citation>
    <scope>NUCLEOTIDE SEQUENCE [LARGE SCALE GENOMIC DNA]</scope>
    <source>
        <strain evidence="6">cv. Chang Bougi</strain>
        <strain evidence="5">cv. SW 3</strain>
        <tissue evidence="4">Leaf</tissue>
    </source>
</reference>
<feature type="compositionally biased region" description="Polar residues" evidence="1">
    <location>
        <begin position="130"/>
        <end position="161"/>
    </location>
</feature>
<evidence type="ECO:0000313" key="3">
    <source>
        <dbReference type="EMBL" id="KAA0058484.1"/>
    </source>
</evidence>
<organism evidence="4 6">
    <name type="scientific">Cucumis melo var. makuwa</name>
    <name type="common">Oriental melon</name>
    <dbReference type="NCBI Taxonomy" id="1194695"/>
    <lineage>
        <taxon>Eukaryota</taxon>
        <taxon>Viridiplantae</taxon>
        <taxon>Streptophyta</taxon>
        <taxon>Embryophyta</taxon>
        <taxon>Tracheophyta</taxon>
        <taxon>Spermatophyta</taxon>
        <taxon>Magnoliopsida</taxon>
        <taxon>eudicotyledons</taxon>
        <taxon>Gunneridae</taxon>
        <taxon>Pentapetalae</taxon>
        <taxon>rosids</taxon>
        <taxon>fabids</taxon>
        <taxon>Cucurbitales</taxon>
        <taxon>Cucurbitaceae</taxon>
        <taxon>Benincaseae</taxon>
        <taxon>Cucumis</taxon>
    </lineage>
</organism>